<dbReference type="SUPFAM" id="SSF56281">
    <property type="entry name" value="Metallo-hydrolase/oxidoreductase"/>
    <property type="match status" value="1"/>
</dbReference>
<reference evidence="3" key="1">
    <citation type="submission" date="2016-07" db="EMBL/GenBank/DDBJ databases">
        <authorList>
            <person name="Florea S."/>
            <person name="Webb J.S."/>
            <person name="Jaromczyk J."/>
            <person name="Schardl C.L."/>
        </authorList>
    </citation>
    <scope>NUCLEOTIDE SEQUENCE [LARGE SCALE GENOMIC DNA]</scope>
    <source>
        <strain evidence="3">Z6</strain>
    </source>
</reference>
<organism evidence="2 3">
    <name type="scientific">Orenia metallireducens</name>
    <dbReference type="NCBI Taxonomy" id="1413210"/>
    <lineage>
        <taxon>Bacteria</taxon>
        <taxon>Bacillati</taxon>
        <taxon>Bacillota</taxon>
        <taxon>Clostridia</taxon>
        <taxon>Halanaerobiales</taxon>
        <taxon>Halobacteroidaceae</taxon>
        <taxon>Orenia</taxon>
    </lineage>
</organism>
<dbReference type="CDD" id="cd07716">
    <property type="entry name" value="RNaseZ_short-form-like_MBL-fold"/>
    <property type="match status" value="1"/>
</dbReference>
<comment type="caution">
    <text evidence="2">The sequence shown here is derived from an EMBL/GenBank/DDBJ whole genome shotgun (WGS) entry which is preliminary data.</text>
</comment>
<sequence length="246" mass="28079">MKLTVLGNRSPFPVKDGGCPSYLLESDNQKVLIDIGPDSLQELNKHISYYELTAIIISHLHGDHFQDLLPLHYAIMLDIMAGKRKEALTVYLPFDEGKELDFIRSKVGEEYYLQPINEATKLNFGNLNFSFKRSNHPKECYAMRISDGTKTLGYTADTAWDYNLIDFLKDTNLLMVEASLLERDKKKTKVGHLTVKQAVNFGLHAKTEKLLLTHLGAYYPREEIEAEVEEVDTFVEISQVGETYEI</sequence>
<evidence type="ECO:0000259" key="1">
    <source>
        <dbReference type="SMART" id="SM00849"/>
    </source>
</evidence>
<dbReference type="InterPro" id="IPR036866">
    <property type="entry name" value="RibonucZ/Hydroxyglut_hydro"/>
</dbReference>
<dbReference type="InterPro" id="IPR001279">
    <property type="entry name" value="Metallo-B-lactamas"/>
</dbReference>
<dbReference type="PANTHER" id="PTHR46018">
    <property type="entry name" value="ZINC PHOSPHODIESTERASE ELAC PROTEIN 1"/>
    <property type="match status" value="1"/>
</dbReference>
<keyword evidence="2" id="KW-0378">Hydrolase</keyword>
<proteinExistence type="predicted"/>
<dbReference type="GO" id="GO:0042781">
    <property type="term" value="F:3'-tRNA processing endoribonuclease activity"/>
    <property type="evidence" value="ECO:0007669"/>
    <property type="project" value="TreeGrafter"/>
</dbReference>
<dbReference type="EMBL" id="LWDV01000010">
    <property type="protein sequence ID" value="OCL25356.1"/>
    <property type="molecule type" value="Genomic_DNA"/>
</dbReference>
<protein>
    <submittedName>
        <fullName evidence="2">MBL fold metallo-hydrolase</fullName>
    </submittedName>
</protein>
<dbReference type="PANTHER" id="PTHR46018:SF4">
    <property type="entry name" value="METALLO-HYDROLASE YHFI-RELATED"/>
    <property type="match status" value="1"/>
</dbReference>
<gene>
    <name evidence="2" type="ORF">U472_13470</name>
</gene>
<dbReference type="AlphaFoldDB" id="A0A1C0A5H6"/>
<keyword evidence="3" id="KW-1185">Reference proteome</keyword>
<accession>A0A1C0A5H6</accession>
<dbReference type="SMART" id="SM00849">
    <property type="entry name" value="Lactamase_B"/>
    <property type="match status" value="1"/>
</dbReference>
<dbReference type="Proteomes" id="UP000093514">
    <property type="component" value="Unassembled WGS sequence"/>
</dbReference>
<dbReference type="RefSeq" id="WP_068719268.1">
    <property type="nucleotide sequence ID" value="NZ_LWDV01000010.1"/>
</dbReference>
<evidence type="ECO:0000313" key="2">
    <source>
        <dbReference type="EMBL" id="OCL25356.1"/>
    </source>
</evidence>
<feature type="domain" description="Metallo-beta-lactamase" evidence="1">
    <location>
        <begin position="18"/>
        <end position="192"/>
    </location>
</feature>
<dbReference type="Pfam" id="PF12706">
    <property type="entry name" value="Lactamase_B_2"/>
    <property type="match status" value="1"/>
</dbReference>
<evidence type="ECO:0000313" key="3">
    <source>
        <dbReference type="Proteomes" id="UP000093514"/>
    </source>
</evidence>
<name>A0A1C0A5H6_9FIRM</name>
<reference evidence="2 3" key="2">
    <citation type="submission" date="2016-08" db="EMBL/GenBank/DDBJ databases">
        <title>Orenia metallireducens sp. nov. strain Z6, a Novel Metal-reducing Firmicute from the Deep Subsurface.</title>
        <authorList>
            <person name="Maxim B.I."/>
            <person name="Kenneth K."/>
            <person name="Flynn T.M."/>
            <person name="Oloughlin E.J."/>
            <person name="Locke R.A."/>
            <person name="Weber J.R."/>
            <person name="Egan S.M."/>
            <person name="Mackie R.I."/>
            <person name="Cann I.K."/>
        </authorList>
    </citation>
    <scope>NUCLEOTIDE SEQUENCE [LARGE SCALE GENOMIC DNA]</scope>
    <source>
        <strain evidence="2 3">Z6</strain>
    </source>
</reference>
<dbReference type="OrthoDB" id="9800940at2"/>
<dbReference type="Gene3D" id="3.60.15.10">
    <property type="entry name" value="Ribonuclease Z/Hydroxyacylglutathione hydrolase-like"/>
    <property type="match status" value="1"/>
</dbReference>